<dbReference type="InterPro" id="IPR025476">
    <property type="entry name" value="Helitron_helicase-like"/>
</dbReference>
<dbReference type="GO" id="GO:0000723">
    <property type="term" value="P:telomere maintenance"/>
    <property type="evidence" value="ECO:0007669"/>
    <property type="project" value="InterPro"/>
</dbReference>
<dbReference type="GO" id="GO:0016887">
    <property type="term" value="F:ATP hydrolysis activity"/>
    <property type="evidence" value="ECO:0007669"/>
    <property type="project" value="RHEA"/>
</dbReference>
<dbReference type="GO" id="GO:0006281">
    <property type="term" value="P:DNA repair"/>
    <property type="evidence" value="ECO:0007669"/>
    <property type="project" value="UniProtKB-KW"/>
</dbReference>
<keyword evidence="1" id="KW-0227">DNA damage</keyword>
<evidence type="ECO:0000313" key="5">
    <source>
        <dbReference type="EMBL" id="EAU83557.2"/>
    </source>
</evidence>
<name>A8P2N4_COPC7</name>
<dbReference type="OMA" id="IERPHEN"/>
<evidence type="ECO:0000259" key="2">
    <source>
        <dbReference type="Pfam" id="PF05970"/>
    </source>
</evidence>
<evidence type="ECO:0000259" key="3">
    <source>
        <dbReference type="Pfam" id="PF14214"/>
    </source>
</evidence>
<evidence type="ECO:0000256" key="1">
    <source>
        <dbReference type="RuleBase" id="RU363044"/>
    </source>
</evidence>
<feature type="domain" description="DNA helicase Pif1-like DEAD-box helicase" evidence="2">
    <location>
        <begin position="1173"/>
        <end position="1320"/>
    </location>
</feature>
<dbReference type="Proteomes" id="UP000001861">
    <property type="component" value="Unassembled WGS sequence"/>
</dbReference>
<dbReference type="KEGG" id="cci:CC1G_04813"/>
<keyword evidence="1 5" id="KW-0347">Helicase</keyword>
<dbReference type="GO" id="GO:0005524">
    <property type="term" value="F:ATP binding"/>
    <property type="evidence" value="ECO:0007669"/>
    <property type="project" value="UniProtKB-KW"/>
</dbReference>
<dbReference type="GO" id="GO:0006310">
    <property type="term" value="P:DNA recombination"/>
    <property type="evidence" value="ECO:0007669"/>
    <property type="project" value="UniProtKB-KW"/>
</dbReference>
<organism evidence="5 6">
    <name type="scientific">Coprinopsis cinerea (strain Okayama-7 / 130 / ATCC MYA-4618 / FGSC 9003)</name>
    <name type="common">Inky cap fungus</name>
    <name type="synonym">Hormographiella aspergillata</name>
    <dbReference type="NCBI Taxonomy" id="240176"/>
    <lineage>
        <taxon>Eukaryota</taxon>
        <taxon>Fungi</taxon>
        <taxon>Dikarya</taxon>
        <taxon>Basidiomycota</taxon>
        <taxon>Agaricomycotina</taxon>
        <taxon>Agaricomycetes</taxon>
        <taxon>Agaricomycetidae</taxon>
        <taxon>Agaricales</taxon>
        <taxon>Agaricineae</taxon>
        <taxon>Psathyrellaceae</taxon>
        <taxon>Coprinopsis</taxon>
    </lineage>
</organism>
<feature type="domain" description="Helitron helicase-like" evidence="3">
    <location>
        <begin position="323"/>
        <end position="546"/>
    </location>
</feature>
<keyword evidence="1" id="KW-0547">Nucleotide-binding</keyword>
<dbReference type="Pfam" id="PF14214">
    <property type="entry name" value="Helitron_like_N"/>
    <property type="match status" value="1"/>
</dbReference>
<dbReference type="InParanoid" id="A8P2N4"/>
<dbReference type="GeneID" id="6014954"/>
<evidence type="ECO:0000259" key="4">
    <source>
        <dbReference type="Pfam" id="PF20209"/>
    </source>
</evidence>
<dbReference type="EC" id="5.6.2.3" evidence="1"/>
<keyword evidence="1" id="KW-0378">Hydrolase</keyword>
<comment type="caution">
    <text evidence="5">The sequence shown here is derived from an EMBL/GenBank/DDBJ whole genome shotgun (WGS) entry which is preliminary data.</text>
</comment>
<dbReference type="InterPro" id="IPR046700">
    <property type="entry name" value="DUF6570"/>
</dbReference>
<keyword evidence="1" id="KW-0234">DNA repair</keyword>
<dbReference type="Gene3D" id="3.40.50.300">
    <property type="entry name" value="P-loop containing nucleotide triphosphate hydrolases"/>
    <property type="match status" value="1"/>
</dbReference>
<keyword evidence="6" id="KW-1185">Reference proteome</keyword>
<gene>
    <name evidence="5" type="ORF">CC1G_04813</name>
</gene>
<comment type="catalytic activity">
    <reaction evidence="1">
        <text>ATP + H2O = ADP + phosphate + H(+)</text>
        <dbReference type="Rhea" id="RHEA:13065"/>
        <dbReference type="ChEBI" id="CHEBI:15377"/>
        <dbReference type="ChEBI" id="CHEBI:15378"/>
        <dbReference type="ChEBI" id="CHEBI:30616"/>
        <dbReference type="ChEBI" id="CHEBI:43474"/>
        <dbReference type="ChEBI" id="CHEBI:456216"/>
        <dbReference type="EC" id="5.6.2.3"/>
    </reaction>
</comment>
<dbReference type="RefSeq" id="XP_001838369.2">
    <property type="nucleotide sequence ID" value="XM_001838317.2"/>
</dbReference>
<keyword evidence="1" id="KW-0067">ATP-binding</keyword>
<dbReference type="OrthoDB" id="3257061at2759"/>
<dbReference type="GO" id="GO:0043139">
    <property type="term" value="F:5'-3' DNA helicase activity"/>
    <property type="evidence" value="ECO:0007669"/>
    <property type="project" value="UniProtKB-EC"/>
</dbReference>
<dbReference type="Pfam" id="PF20209">
    <property type="entry name" value="DUF6570"/>
    <property type="match status" value="1"/>
</dbReference>
<keyword evidence="1" id="KW-0233">DNA recombination</keyword>
<dbReference type="EMBL" id="AACS02000013">
    <property type="protein sequence ID" value="EAU83557.2"/>
    <property type="molecule type" value="Genomic_DNA"/>
</dbReference>
<dbReference type="InterPro" id="IPR051055">
    <property type="entry name" value="PIF1_helicase"/>
</dbReference>
<protein>
    <recommendedName>
        <fullName evidence="1">ATP-dependent DNA helicase</fullName>
        <ecNumber evidence="1">5.6.2.3</ecNumber>
    </recommendedName>
</protein>
<dbReference type="Pfam" id="PF05970">
    <property type="entry name" value="PIF1"/>
    <property type="match status" value="1"/>
</dbReference>
<dbReference type="eggNOG" id="KOG0987">
    <property type="taxonomic scope" value="Eukaryota"/>
</dbReference>
<evidence type="ECO:0000313" key="6">
    <source>
        <dbReference type="Proteomes" id="UP000001861"/>
    </source>
</evidence>
<dbReference type="HOGENOM" id="CLU_001248_6_0_1"/>
<accession>A8P2N4</accession>
<comment type="similarity">
    <text evidence="1">Belongs to the helicase family.</text>
</comment>
<proteinExistence type="inferred from homology"/>
<dbReference type="CDD" id="cd18809">
    <property type="entry name" value="SF1_C_RecD"/>
    <property type="match status" value="1"/>
</dbReference>
<dbReference type="InterPro" id="IPR027417">
    <property type="entry name" value="P-loop_NTPase"/>
</dbReference>
<feature type="domain" description="DUF6570" evidence="4">
    <location>
        <begin position="2"/>
        <end position="141"/>
    </location>
</feature>
<dbReference type="SUPFAM" id="SSF52540">
    <property type="entry name" value="P-loop containing nucleoside triphosphate hydrolases"/>
    <property type="match status" value="2"/>
</dbReference>
<comment type="cofactor">
    <cofactor evidence="1">
        <name>Mg(2+)</name>
        <dbReference type="ChEBI" id="CHEBI:18420"/>
    </cofactor>
</comment>
<dbReference type="VEuPathDB" id="FungiDB:CC1G_04813"/>
<dbReference type="InterPro" id="IPR010285">
    <property type="entry name" value="DNA_helicase_pif1-like_DEAD"/>
</dbReference>
<dbReference type="PANTHER" id="PTHR47642">
    <property type="entry name" value="ATP-DEPENDENT DNA HELICASE"/>
    <property type="match status" value="1"/>
</dbReference>
<sequence>MSLANGLWIGDIPTELLGLSLPERILISLYFPAVYVVKLYPSGKKSTNMDQDKLQSGIKGNVSTYKLDQQQITDMVGLNMPPPPTILSATIAITYVGPNNLPKACLPGTFRVRRAKVEAALRWLKANNPLYAKINISQSRLSQLPHNSVPSEVLQTVRWSTEVERLDAEHGTYVPLHEDDDDEDDDLERLALGDPMVVTGNHHEEEEIETEGEDADPAVIPLQSHGVLDMAGHDIPDDELFHHALNNTAKPDSTRPDVEGEYAIRHGSGFINEYARKDPVTGLRYDGGPDNPNHLLGTFPYLFPFGKGGFETHRPITVSYESHAKWAMQYFDGRFRKDLLFVFQVFGVITKRQVCRAAALQVENLTPGLQQQLRSLKVEDLLQASQEEAQKIPFSNSTVRLLRRQMKAIRSRVTGTDESRKSIRGKVWGTNLIFNTPSLWITINPSDTHDPIAQVLFGESIDLNAFCNTAGPDKEQRARNVASDPFASAQFFHYIIPLVFETLFGIKAGCPPQKIERREGLFGVVQAYIGTVEAQGRGTLHFHMLVWLSNTPPPHKLRELLQEESFRERVRSFIRQNIVSNIEDKTTAEVLAIKLDKEISYSRPIDPRKGPLSADDKKHLRTLARTLQYHKCKDRVCRILKKGKVVCKRRAPFTLAPDAWVSADGQWGSKRFAAFLNAWNPIMLHTLRCNHDVKVITPGPATRNIVWYVTNYASKKQGNSSNSSALLAQRYAYHTKQEMNNPKAFDVNKRMLQRCANVLGRDREFSAPEVVSYLMGWGDCYESHYYVTIRWDLAMKALFNAYPALNDNKSHNDNRAGTNDLIDSVDVQEGESYTVQFHGDHLEARNQVREYAYRGCDLENESFLKVMLDTYDAAFDPDLEANTHASSSTAQPRQRRPRHDRIPYLSAYGNAKRCRIRRAPWHETLPRFSGRWFPRSDEPRNHETYCAAMLMLLKPWRSLRDLKGQQATFKHAFDHWRLSSATTWDLTVIENIQFYYDCADHADAIADEEDNSMTYRAVLEEDIRDDSGYVAPISHSPWESITEEEIEDARFAQLPRREREYVDDALRIATSVGFYGAPLSLPDSVEGLVNHAGLDELEQVEEWEDVLKSVTRQTGILTATDPLEEAVRAAVLNELPLEREPMVSTSNQTTRNEPESLGCIKDEIDGKNPDQLLMIVHGQGGTGKSLLIQSITQTLRDMDAEQFLGKAATSGIAASPIGGTTVHHYFGIGVNPTGRDWAHRASEEIKARRNRNVGKKHLVIIDEMSMLTKKMLALMSEVGQVARGHSSTATTNSTLPFGGLHVVLFGDFHQFPPVATEGNALYCDRPNTDNEKSALGRELFLQFNTVVILREQRRSRDIGWTEILNRLRVGECTDHDIDELKKITLTDSRCDIPNFDSEEWRDAVLVTPRHSVRKAWNQARLERHCSEEGRLRYIVRAHDTDKVLDDIPRQDFRKAIAQLSWKKTGRLEDEIQIAKGMKAMVLTNIATEADIANGTRGVVEDFWLHPEETATPNEDGTVKLHHLPPVIFFRPDQKTTLSFNGVPEGLIPIAPVSTSFKVENNDRESRDIKRTQFAITGAYAFTDYKSQGQTIEKTVVDIAPTPTGKGLSPFNAYVALSRGRGRDSIRLLRPFQEELFTVHPSEELREEMQRLEMLDRITRQRFEQRNSIGTSLDMDVQRNEDSYYKKNWLYNDQLQGV</sequence>
<reference evidence="5 6" key="1">
    <citation type="journal article" date="2010" name="Proc. Natl. Acad. Sci. U.S.A.">
        <title>Insights into evolution of multicellular fungi from the assembled chromosomes of the mushroom Coprinopsis cinerea (Coprinus cinereus).</title>
        <authorList>
            <person name="Stajich J.E."/>
            <person name="Wilke S.K."/>
            <person name="Ahren D."/>
            <person name="Au C.H."/>
            <person name="Birren B.W."/>
            <person name="Borodovsky M."/>
            <person name="Burns C."/>
            <person name="Canback B."/>
            <person name="Casselton L.A."/>
            <person name="Cheng C.K."/>
            <person name="Deng J."/>
            <person name="Dietrich F.S."/>
            <person name="Fargo D.C."/>
            <person name="Farman M.L."/>
            <person name="Gathman A.C."/>
            <person name="Goldberg J."/>
            <person name="Guigo R."/>
            <person name="Hoegger P.J."/>
            <person name="Hooker J.B."/>
            <person name="Huggins A."/>
            <person name="James T.Y."/>
            <person name="Kamada T."/>
            <person name="Kilaru S."/>
            <person name="Kodira C."/>
            <person name="Kues U."/>
            <person name="Kupfer D."/>
            <person name="Kwan H.S."/>
            <person name="Lomsadze A."/>
            <person name="Li W."/>
            <person name="Lilly W.W."/>
            <person name="Ma L.J."/>
            <person name="Mackey A.J."/>
            <person name="Manning G."/>
            <person name="Martin F."/>
            <person name="Muraguchi H."/>
            <person name="Natvig D.O."/>
            <person name="Palmerini H."/>
            <person name="Ramesh M.A."/>
            <person name="Rehmeyer C.J."/>
            <person name="Roe B.A."/>
            <person name="Shenoy N."/>
            <person name="Stanke M."/>
            <person name="Ter-Hovhannisyan V."/>
            <person name="Tunlid A."/>
            <person name="Velagapudi R."/>
            <person name="Vision T.J."/>
            <person name="Zeng Q."/>
            <person name="Zolan M.E."/>
            <person name="Pukkila P.J."/>
        </authorList>
    </citation>
    <scope>NUCLEOTIDE SEQUENCE [LARGE SCALE GENOMIC DNA]</scope>
    <source>
        <strain evidence="6">Okayama-7 / 130 / ATCC MYA-4618 / FGSC 9003</strain>
    </source>
</reference>